<keyword evidence="4" id="KW-0804">Transcription</keyword>
<accession>A0AA88WRF4</accession>
<dbReference type="GO" id="GO:0005634">
    <property type="term" value="C:nucleus"/>
    <property type="evidence" value="ECO:0007669"/>
    <property type="project" value="UniProtKB-SubCell"/>
</dbReference>
<feature type="compositionally biased region" description="Basic and acidic residues" evidence="7">
    <location>
        <begin position="191"/>
        <end position="200"/>
    </location>
</feature>
<comment type="caution">
    <text evidence="9">The sequence shown here is derived from an EMBL/GenBank/DDBJ whole genome shotgun (WGS) entry which is preliminary data.</text>
</comment>
<dbReference type="AlphaFoldDB" id="A0AA88WRF4"/>
<sequence>MLETSVFLENPAAGGGTGAVNLRNDEAGGGGSSGGLAPGVFGEEGDRNSAGNRWPREETLALLKVRKLGELGYHRSAKKCKEKFENIYKYHRRTKEVRSGRQNGKNYQYFEQLEVFDSQQPSLALPPPSNKLQNPMTVPTMAAIPTVAPITAVMINPTTVSQGIVGTPCVMENRSSEFMSTSTSATSTSGKESEGHSKKKRQLADYFERLMKEVLEKQENLQNKFIEAIENYEKDRIAREEAWKLQEMARVKREQDILVQERAVSAAKDAAVIAFLQKISQQPIPVESPEKPTPPPQESVEKQDILSYGENSNSNSSQGCSSRWPKQEVEALIQIKSNMESQYADNGPKGPLWEAISSSMKKLGYDRSAKRCKEKWENINKYFKRVKESNKRRPEYSKTCPYFHQLEALYERKNKKALYDRSESCGNLKPEDILMQLMTEQGKEQPLVMTDGGKSEDIDQNQELDVDCEDDEDNGDDYQVVTNNPSSVATME</sequence>
<dbReference type="SMART" id="SM00717">
    <property type="entry name" value="SANT"/>
    <property type="match status" value="2"/>
</dbReference>
<feature type="region of interest" description="Disordered" evidence="7">
    <location>
        <begin position="1"/>
        <end position="38"/>
    </location>
</feature>
<feature type="coiled-coil region" evidence="6">
    <location>
        <begin position="204"/>
        <end position="235"/>
    </location>
</feature>
<dbReference type="InterPro" id="IPR044822">
    <property type="entry name" value="Myb_DNA-bind_4"/>
</dbReference>
<gene>
    <name evidence="9" type="ORF">RJ639_035909</name>
</gene>
<dbReference type="InterPro" id="IPR001005">
    <property type="entry name" value="SANT/Myb"/>
</dbReference>
<keyword evidence="10" id="KW-1185">Reference proteome</keyword>
<feature type="domain" description="Myb-like" evidence="8">
    <location>
        <begin position="322"/>
        <end position="380"/>
    </location>
</feature>
<evidence type="ECO:0000313" key="9">
    <source>
        <dbReference type="EMBL" id="KAK3032197.1"/>
    </source>
</evidence>
<keyword evidence="6" id="KW-0175">Coiled coil</keyword>
<name>A0AA88WRF4_9ASTE</name>
<dbReference type="Pfam" id="PF13837">
    <property type="entry name" value="Myb_DNA-bind_4"/>
    <property type="match status" value="2"/>
</dbReference>
<feature type="compositionally biased region" description="Low complexity" evidence="7">
    <location>
        <begin position="178"/>
        <end position="190"/>
    </location>
</feature>
<feature type="compositionally biased region" description="Acidic residues" evidence="7">
    <location>
        <begin position="458"/>
        <end position="476"/>
    </location>
</feature>
<proteinExistence type="predicted"/>
<dbReference type="PROSITE" id="PS50090">
    <property type="entry name" value="MYB_LIKE"/>
    <property type="match status" value="1"/>
</dbReference>
<dbReference type="PANTHER" id="PTHR21654">
    <property type="entry name" value="FI21293P1"/>
    <property type="match status" value="1"/>
</dbReference>
<evidence type="ECO:0000259" key="8">
    <source>
        <dbReference type="PROSITE" id="PS50090"/>
    </source>
</evidence>
<evidence type="ECO:0000256" key="6">
    <source>
        <dbReference type="SAM" id="Coils"/>
    </source>
</evidence>
<dbReference type="PANTHER" id="PTHR21654:SF14">
    <property type="entry name" value="TRIHELIX TRANSCRIPTION FACTOR GTL1-LIKE"/>
    <property type="match status" value="1"/>
</dbReference>
<evidence type="ECO:0000256" key="1">
    <source>
        <dbReference type="ARBA" id="ARBA00004123"/>
    </source>
</evidence>
<dbReference type="GO" id="GO:0003677">
    <property type="term" value="F:DNA binding"/>
    <property type="evidence" value="ECO:0007669"/>
    <property type="project" value="UniProtKB-KW"/>
</dbReference>
<dbReference type="GO" id="GO:0006355">
    <property type="term" value="P:regulation of DNA-templated transcription"/>
    <property type="evidence" value="ECO:0007669"/>
    <property type="project" value="UniProtKB-ARBA"/>
</dbReference>
<organism evidence="9 10">
    <name type="scientific">Escallonia herrerae</name>
    <dbReference type="NCBI Taxonomy" id="1293975"/>
    <lineage>
        <taxon>Eukaryota</taxon>
        <taxon>Viridiplantae</taxon>
        <taxon>Streptophyta</taxon>
        <taxon>Embryophyta</taxon>
        <taxon>Tracheophyta</taxon>
        <taxon>Spermatophyta</taxon>
        <taxon>Magnoliopsida</taxon>
        <taxon>eudicotyledons</taxon>
        <taxon>Gunneridae</taxon>
        <taxon>Pentapetalae</taxon>
        <taxon>asterids</taxon>
        <taxon>campanulids</taxon>
        <taxon>Escalloniales</taxon>
        <taxon>Escalloniaceae</taxon>
        <taxon>Escallonia</taxon>
    </lineage>
</organism>
<dbReference type="Gene3D" id="1.10.10.60">
    <property type="entry name" value="Homeodomain-like"/>
    <property type="match status" value="2"/>
</dbReference>
<feature type="compositionally biased region" description="Gly residues" evidence="7">
    <location>
        <begin position="27"/>
        <end position="37"/>
    </location>
</feature>
<evidence type="ECO:0000256" key="2">
    <source>
        <dbReference type="ARBA" id="ARBA00023015"/>
    </source>
</evidence>
<dbReference type="Proteomes" id="UP001188597">
    <property type="component" value="Unassembled WGS sequence"/>
</dbReference>
<evidence type="ECO:0000256" key="7">
    <source>
        <dbReference type="SAM" id="MobiDB-lite"/>
    </source>
</evidence>
<keyword evidence="5" id="KW-0539">Nucleus</keyword>
<feature type="compositionally biased region" description="Polar residues" evidence="7">
    <location>
        <begin position="480"/>
        <end position="492"/>
    </location>
</feature>
<protein>
    <recommendedName>
        <fullName evidence="8">Myb-like domain-containing protein</fullName>
    </recommendedName>
</protein>
<dbReference type="FunFam" id="1.10.10.60:FF:000092">
    <property type="entry name" value="Trihelix transcription factor GT-2"/>
    <property type="match status" value="1"/>
</dbReference>
<comment type="subcellular location">
    <subcellularLocation>
        <location evidence="1">Nucleus</location>
    </subcellularLocation>
</comment>
<keyword evidence="2" id="KW-0805">Transcription regulation</keyword>
<feature type="region of interest" description="Disordered" evidence="7">
    <location>
        <begin position="178"/>
        <end position="200"/>
    </location>
</feature>
<keyword evidence="3" id="KW-0238">DNA-binding</keyword>
<reference evidence="9" key="1">
    <citation type="submission" date="2022-12" db="EMBL/GenBank/DDBJ databases">
        <title>Draft genome assemblies for two species of Escallonia (Escalloniales).</title>
        <authorList>
            <person name="Chanderbali A."/>
            <person name="Dervinis C."/>
            <person name="Anghel I."/>
            <person name="Soltis D."/>
            <person name="Soltis P."/>
            <person name="Zapata F."/>
        </authorList>
    </citation>
    <scope>NUCLEOTIDE SEQUENCE</scope>
    <source>
        <strain evidence="9">UCBG64.0493</strain>
        <tissue evidence="9">Leaf</tissue>
    </source>
</reference>
<dbReference type="CDD" id="cd12203">
    <property type="entry name" value="GT1"/>
    <property type="match status" value="1"/>
</dbReference>
<evidence type="ECO:0000313" key="10">
    <source>
        <dbReference type="Proteomes" id="UP001188597"/>
    </source>
</evidence>
<feature type="region of interest" description="Disordered" evidence="7">
    <location>
        <begin position="446"/>
        <end position="492"/>
    </location>
</feature>
<evidence type="ECO:0000256" key="4">
    <source>
        <dbReference type="ARBA" id="ARBA00023163"/>
    </source>
</evidence>
<dbReference type="EMBL" id="JAVXUP010000278">
    <property type="protein sequence ID" value="KAK3032197.1"/>
    <property type="molecule type" value="Genomic_DNA"/>
</dbReference>
<evidence type="ECO:0000256" key="3">
    <source>
        <dbReference type="ARBA" id="ARBA00023125"/>
    </source>
</evidence>
<evidence type="ECO:0000256" key="5">
    <source>
        <dbReference type="ARBA" id="ARBA00023242"/>
    </source>
</evidence>